<feature type="transmembrane region" description="Helical" evidence="1">
    <location>
        <begin position="172"/>
        <end position="198"/>
    </location>
</feature>
<sequence length="400" mass="46271">MSKSPVLLNLNMILIAFSVAIYTLGFTYFSLIIAFYAIIISLNSRFSKDIFLFLFLCLIPGALIGLWVVLFGKYDSIYDLGILYRIRFFCIRIFFAFAVFIYLSRLDYTQVLKFVYYIAFLLAILGLFQVISNPFDRITMLSSEPSAAGMYYVFLAPLLLIYYDFNKRARPIILLYLIIGIFIRSKAQILVIPFYLFYFVFKSNNKKLKRTVLFLIIITLLLTPMILKIKELQDISSFLDVLFNQGIKGLTEKNKIWSTFTLRFSSILTAIQMFIENPFGSGFGTFHPEYITKMTSSENIQSFMTGIEISKTLNNELYATPKSIFFEYLVSSGLFFLLPLFYVLFKFHKTEKSNLIKSSLYGLVLVSMMVELAPFMVFIIVLLVLHKKGKKFNNKITSLI</sequence>
<feature type="transmembrane region" description="Helical" evidence="1">
    <location>
        <begin position="360"/>
        <end position="385"/>
    </location>
</feature>
<comment type="caution">
    <text evidence="2">The sequence shown here is derived from an EMBL/GenBank/DDBJ whole genome shotgun (WGS) entry which is preliminary data.</text>
</comment>
<evidence type="ECO:0000313" key="3">
    <source>
        <dbReference type="Proteomes" id="UP001610100"/>
    </source>
</evidence>
<gene>
    <name evidence="2" type="ORF">V8G58_01430</name>
</gene>
<feature type="transmembrane region" description="Helical" evidence="1">
    <location>
        <begin position="147"/>
        <end position="165"/>
    </location>
</feature>
<name>A0ABW7MXS4_9FLAO</name>
<protein>
    <submittedName>
        <fullName evidence="2">Uncharacterized protein</fullName>
    </submittedName>
</protein>
<accession>A0ABW7MXS4</accession>
<evidence type="ECO:0000313" key="2">
    <source>
        <dbReference type="EMBL" id="MFH6770578.1"/>
    </source>
</evidence>
<dbReference type="EMBL" id="JBAWKB010000001">
    <property type="protein sequence ID" value="MFH6770578.1"/>
    <property type="molecule type" value="Genomic_DNA"/>
</dbReference>
<feature type="transmembrane region" description="Helical" evidence="1">
    <location>
        <begin position="12"/>
        <end position="38"/>
    </location>
</feature>
<feature type="transmembrane region" description="Helical" evidence="1">
    <location>
        <begin position="82"/>
        <end position="103"/>
    </location>
</feature>
<proteinExistence type="predicted"/>
<keyword evidence="1" id="KW-1133">Transmembrane helix</keyword>
<feature type="transmembrane region" description="Helical" evidence="1">
    <location>
        <begin position="325"/>
        <end position="345"/>
    </location>
</feature>
<reference evidence="2 3" key="1">
    <citation type="submission" date="2024-02" db="EMBL/GenBank/DDBJ databases">
        <title>A Gaetbulibacter species isolated from tidal flats and genomic insights of their niches.</title>
        <authorList>
            <person name="Ye Y."/>
        </authorList>
    </citation>
    <scope>NUCLEOTIDE SEQUENCE [LARGE SCALE GENOMIC DNA]</scope>
    <source>
        <strain evidence="2 3">KYW382</strain>
    </source>
</reference>
<feature type="transmembrane region" description="Helical" evidence="1">
    <location>
        <begin position="210"/>
        <end position="227"/>
    </location>
</feature>
<feature type="transmembrane region" description="Helical" evidence="1">
    <location>
        <begin position="50"/>
        <end position="70"/>
    </location>
</feature>
<dbReference type="Proteomes" id="UP001610100">
    <property type="component" value="Unassembled WGS sequence"/>
</dbReference>
<keyword evidence="1" id="KW-0472">Membrane</keyword>
<evidence type="ECO:0000256" key="1">
    <source>
        <dbReference type="SAM" id="Phobius"/>
    </source>
</evidence>
<keyword evidence="3" id="KW-1185">Reference proteome</keyword>
<keyword evidence="1" id="KW-0812">Transmembrane</keyword>
<organism evidence="2 3">
    <name type="scientific">Gaetbulibacter aestuarii</name>
    <dbReference type="NCBI Taxonomy" id="1502358"/>
    <lineage>
        <taxon>Bacteria</taxon>
        <taxon>Pseudomonadati</taxon>
        <taxon>Bacteroidota</taxon>
        <taxon>Flavobacteriia</taxon>
        <taxon>Flavobacteriales</taxon>
        <taxon>Flavobacteriaceae</taxon>
        <taxon>Gaetbulibacter</taxon>
    </lineage>
</organism>
<feature type="transmembrane region" description="Helical" evidence="1">
    <location>
        <begin position="115"/>
        <end position="135"/>
    </location>
</feature>
<dbReference type="RefSeq" id="WP_344738903.1">
    <property type="nucleotide sequence ID" value="NZ_BAABAY010000001.1"/>
</dbReference>